<gene>
    <name evidence="2" type="ORF">EQM13_10420</name>
</gene>
<dbReference type="EMBL" id="CP035282">
    <property type="protein sequence ID" value="QAT61970.1"/>
    <property type="molecule type" value="Genomic_DNA"/>
</dbReference>
<dbReference type="KEGG" id="spoa:EQM13_10420"/>
<organism evidence="2 3">
    <name type="scientific">Acidilutibacter cellobiosedens</name>
    <dbReference type="NCBI Taxonomy" id="2507161"/>
    <lineage>
        <taxon>Bacteria</taxon>
        <taxon>Bacillati</taxon>
        <taxon>Bacillota</taxon>
        <taxon>Tissierellia</taxon>
        <taxon>Tissierellales</taxon>
        <taxon>Acidilutibacteraceae</taxon>
        <taxon>Acidilutibacter</taxon>
    </lineage>
</organism>
<dbReference type="Gene3D" id="1.20.120.330">
    <property type="entry name" value="Nucleotidyltransferases domain 2"/>
    <property type="match status" value="1"/>
</dbReference>
<evidence type="ECO:0000259" key="1">
    <source>
        <dbReference type="PROSITE" id="PS50910"/>
    </source>
</evidence>
<dbReference type="InterPro" id="IPR007842">
    <property type="entry name" value="HEPN_dom"/>
</dbReference>
<accession>A0A410QDA2</accession>
<dbReference type="PROSITE" id="PS50910">
    <property type="entry name" value="HEPN"/>
    <property type="match status" value="1"/>
</dbReference>
<dbReference type="Proteomes" id="UP000287969">
    <property type="component" value="Chromosome"/>
</dbReference>
<proteinExistence type="predicted"/>
<dbReference type="AlphaFoldDB" id="A0A410QDA2"/>
<dbReference type="SUPFAM" id="SSF81593">
    <property type="entry name" value="Nucleotidyltransferase substrate binding subunit/domain"/>
    <property type="match status" value="1"/>
</dbReference>
<evidence type="ECO:0000313" key="3">
    <source>
        <dbReference type="Proteomes" id="UP000287969"/>
    </source>
</evidence>
<dbReference type="SMART" id="SM00748">
    <property type="entry name" value="HEPN"/>
    <property type="match status" value="1"/>
</dbReference>
<sequence>MSAEVSGLDNREKYNYWEDIADYDLITAGAMLSSGRYLYVVFICQQAVEKLVKGLFVLYKGVEPPRVHNIWNIFERIFNINEFDLDDKLVAEKYFDFFDELLAYYISERYPSYKEKLSQSITREKAAEVLNKTKEVFSWLKSLKTLEM</sequence>
<keyword evidence="3" id="KW-1185">Reference proteome</keyword>
<protein>
    <submittedName>
        <fullName evidence="2">HEPN domain-containing protein</fullName>
    </submittedName>
</protein>
<dbReference type="OrthoDB" id="9808176at2"/>
<dbReference type="Pfam" id="PF05168">
    <property type="entry name" value="HEPN"/>
    <property type="match status" value="1"/>
</dbReference>
<reference evidence="3" key="1">
    <citation type="submission" date="2019-01" db="EMBL/GenBank/DDBJ databases">
        <title>Draft genomes of a novel of Sporanaerobacter strains.</title>
        <authorList>
            <person name="Ma S."/>
        </authorList>
    </citation>
    <scope>NUCLEOTIDE SEQUENCE [LARGE SCALE GENOMIC DNA]</scope>
    <source>
        <strain evidence="3">NJN-17</strain>
    </source>
</reference>
<evidence type="ECO:0000313" key="2">
    <source>
        <dbReference type="EMBL" id="QAT61970.1"/>
    </source>
</evidence>
<feature type="domain" description="HEPN" evidence="1">
    <location>
        <begin position="18"/>
        <end position="136"/>
    </location>
</feature>
<name>A0A410QDA2_9FIRM</name>